<reference evidence="8 9" key="1">
    <citation type="submission" date="2019-01" db="EMBL/GenBank/DDBJ databases">
        <authorList>
            <person name="Brito A."/>
        </authorList>
    </citation>
    <scope>NUCLEOTIDE SEQUENCE [LARGE SCALE GENOMIC DNA]</scope>
    <source>
        <strain evidence="8">1</strain>
    </source>
</reference>
<dbReference type="Pfam" id="PF07927">
    <property type="entry name" value="HicA_toxin"/>
    <property type="match status" value="1"/>
</dbReference>
<evidence type="ECO:0000313" key="9">
    <source>
        <dbReference type="Proteomes" id="UP000320055"/>
    </source>
</evidence>
<sequence>MLIRSVGFGSHVTLYFGKRFTIVRNPKDELKTGTLKAMLAQLEIREDEL</sequence>
<evidence type="ECO:0000256" key="3">
    <source>
        <dbReference type="ARBA" id="ARBA00022722"/>
    </source>
</evidence>
<dbReference type="RefSeq" id="WP_222427195.1">
    <property type="nucleotide sequence ID" value="NZ_LR213961.1"/>
</dbReference>
<keyword evidence="3" id="KW-0540">Nuclease</keyword>
<dbReference type="Gene3D" id="3.30.920.30">
    <property type="entry name" value="Hypothetical protein"/>
    <property type="match status" value="1"/>
</dbReference>
<dbReference type="Proteomes" id="UP000320055">
    <property type="component" value="Unassembled WGS sequence"/>
</dbReference>
<dbReference type="InterPro" id="IPR038570">
    <property type="entry name" value="HicA_sf"/>
</dbReference>
<dbReference type="AlphaFoldDB" id="A0A563VQQ6"/>
<dbReference type="GO" id="GO:0016787">
    <property type="term" value="F:hydrolase activity"/>
    <property type="evidence" value="ECO:0007669"/>
    <property type="project" value="UniProtKB-KW"/>
</dbReference>
<evidence type="ECO:0000256" key="1">
    <source>
        <dbReference type="ARBA" id="ARBA00006620"/>
    </source>
</evidence>
<keyword evidence="5" id="KW-0378">Hydrolase</keyword>
<dbReference type="GO" id="GO:0003729">
    <property type="term" value="F:mRNA binding"/>
    <property type="evidence" value="ECO:0007669"/>
    <property type="project" value="InterPro"/>
</dbReference>
<keyword evidence="6" id="KW-0694">RNA-binding</keyword>
<evidence type="ECO:0008006" key="10">
    <source>
        <dbReference type="Google" id="ProtNLM"/>
    </source>
</evidence>
<evidence type="ECO:0000256" key="4">
    <source>
        <dbReference type="ARBA" id="ARBA00022759"/>
    </source>
</evidence>
<dbReference type="InterPro" id="IPR012933">
    <property type="entry name" value="HicA_mRNA_interferase"/>
</dbReference>
<dbReference type="EMBL" id="CAACVJ010000128">
    <property type="protein sequence ID" value="VEP13705.1"/>
    <property type="molecule type" value="Genomic_DNA"/>
</dbReference>
<evidence type="ECO:0000256" key="7">
    <source>
        <dbReference type="ARBA" id="ARBA00023016"/>
    </source>
</evidence>
<gene>
    <name evidence="8" type="ORF">H1P_2130005</name>
</gene>
<dbReference type="GO" id="GO:0004519">
    <property type="term" value="F:endonuclease activity"/>
    <property type="evidence" value="ECO:0007669"/>
    <property type="project" value="UniProtKB-KW"/>
</dbReference>
<keyword evidence="2" id="KW-1277">Toxin-antitoxin system</keyword>
<accession>A0A563VQQ6</accession>
<name>A0A563VQQ6_9CYAN</name>
<comment type="similarity">
    <text evidence="1">Belongs to the HicA mRNA interferase family.</text>
</comment>
<keyword evidence="9" id="KW-1185">Reference proteome</keyword>
<proteinExistence type="inferred from homology"/>
<dbReference type="SUPFAM" id="SSF54786">
    <property type="entry name" value="YcfA/nrd intein domain"/>
    <property type="match status" value="1"/>
</dbReference>
<keyword evidence="4" id="KW-0255">Endonuclease</keyword>
<evidence type="ECO:0000256" key="5">
    <source>
        <dbReference type="ARBA" id="ARBA00022801"/>
    </source>
</evidence>
<keyword evidence="7" id="KW-0346">Stress response</keyword>
<evidence type="ECO:0000313" key="8">
    <source>
        <dbReference type="EMBL" id="VEP13705.1"/>
    </source>
</evidence>
<organism evidence="8 9">
    <name type="scientific">Hyella patelloides LEGE 07179</name>
    <dbReference type="NCBI Taxonomy" id="945734"/>
    <lineage>
        <taxon>Bacteria</taxon>
        <taxon>Bacillati</taxon>
        <taxon>Cyanobacteriota</taxon>
        <taxon>Cyanophyceae</taxon>
        <taxon>Pleurocapsales</taxon>
        <taxon>Hyellaceae</taxon>
        <taxon>Hyella</taxon>
    </lineage>
</organism>
<evidence type="ECO:0000256" key="6">
    <source>
        <dbReference type="ARBA" id="ARBA00022884"/>
    </source>
</evidence>
<protein>
    <recommendedName>
        <fullName evidence="10">Type II toxin-antitoxin system HicA family toxin</fullName>
    </recommendedName>
</protein>
<evidence type="ECO:0000256" key="2">
    <source>
        <dbReference type="ARBA" id="ARBA00022649"/>
    </source>
</evidence>